<evidence type="ECO:0000313" key="2">
    <source>
        <dbReference type="Proteomes" id="UP000198932"/>
    </source>
</evidence>
<dbReference type="RefSeq" id="WP_143103890.1">
    <property type="nucleotide sequence ID" value="NZ_FOYN01000004.1"/>
</dbReference>
<dbReference type="OrthoDB" id="341820at2157"/>
<evidence type="ECO:0000313" key="1">
    <source>
        <dbReference type="EMBL" id="SFR56639.1"/>
    </source>
</evidence>
<proteinExistence type="predicted"/>
<organism evidence="1 2">
    <name type="scientific">Halorubrum sodomense</name>
    <dbReference type="NCBI Taxonomy" id="35743"/>
    <lineage>
        <taxon>Archaea</taxon>
        <taxon>Methanobacteriati</taxon>
        <taxon>Methanobacteriota</taxon>
        <taxon>Stenosarchaea group</taxon>
        <taxon>Halobacteria</taxon>
        <taxon>Halobacteriales</taxon>
        <taxon>Haloferacaceae</taxon>
        <taxon>Halorubrum</taxon>
    </lineage>
</organism>
<sequence>MVDDSAIDWPDDLECGECGVIVGEDGVRIQYESLLSPLEPELYAWCNTCSPDTEEEEQELWAHVKAGDFREQAQSWDEY</sequence>
<keyword evidence="2" id="KW-1185">Reference proteome</keyword>
<protein>
    <submittedName>
        <fullName evidence="1">Uncharacterized protein</fullName>
    </submittedName>
</protein>
<accession>A0A1I6HQB8</accession>
<reference evidence="2" key="1">
    <citation type="submission" date="2016-10" db="EMBL/GenBank/DDBJ databases">
        <authorList>
            <person name="Varghese N."/>
            <person name="Submissions S."/>
        </authorList>
    </citation>
    <scope>NUCLEOTIDE SEQUENCE [LARGE SCALE GENOMIC DNA]</scope>
    <source>
        <strain evidence="2">RD 26</strain>
    </source>
</reference>
<dbReference type="EMBL" id="FOYN01000004">
    <property type="protein sequence ID" value="SFR56639.1"/>
    <property type="molecule type" value="Genomic_DNA"/>
</dbReference>
<dbReference type="Proteomes" id="UP000198932">
    <property type="component" value="Unassembled WGS sequence"/>
</dbReference>
<dbReference type="AlphaFoldDB" id="A0A1I6HQB8"/>
<gene>
    <name evidence="1" type="ORF">SAMN04487937_2814</name>
</gene>
<name>A0A1I6HQB8_HALSD</name>